<dbReference type="EMBL" id="JBHSAF010000001">
    <property type="protein sequence ID" value="MFC3912024.1"/>
    <property type="molecule type" value="Genomic_DNA"/>
</dbReference>
<dbReference type="InterPro" id="IPR018062">
    <property type="entry name" value="HTH_AraC-typ_CS"/>
</dbReference>
<evidence type="ECO:0000313" key="5">
    <source>
        <dbReference type="EMBL" id="MFC3912024.1"/>
    </source>
</evidence>
<evidence type="ECO:0000256" key="3">
    <source>
        <dbReference type="ARBA" id="ARBA00023163"/>
    </source>
</evidence>
<name>A0ABV8CJ43_9GAMM</name>
<dbReference type="SMART" id="SM00342">
    <property type="entry name" value="HTH_ARAC"/>
    <property type="match status" value="1"/>
</dbReference>
<dbReference type="PROSITE" id="PS01124">
    <property type="entry name" value="HTH_ARAC_FAMILY_2"/>
    <property type="match status" value="1"/>
</dbReference>
<proteinExistence type="predicted"/>
<dbReference type="PANTHER" id="PTHR43436">
    <property type="entry name" value="ARAC-FAMILY TRANSCRIPTIONAL REGULATOR"/>
    <property type="match status" value="1"/>
</dbReference>
<dbReference type="InterPro" id="IPR009057">
    <property type="entry name" value="Homeodomain-like_sf"/>
</dbReference>
<evidence type="ECO:0000313" key="6">
    <source>
        <dbReference type="Proteomes" id="UP001595692"/>
    </source>
</evidence>
<keyword evidence="6" id="KW-1185">Reference proteome</keyword>
<accession>A0ABV8CJ43</accession>
<dbReference type="InterPro" id="IPR009594">
    <property type="entry name" value="Tscrpt_reg_HTH_AraC_N"/>
</dbReference>
<keyword evidence="3" id="KW-0804">Transcription</keyword>
<evidence type="ECO:0000256" key="2">
    <source>
        <dbReference type="ARBA" id="ARBA00023125"/>
    </source>
</evidence>
<evidence type="ECO:0000256" key="1">
    <source>
        <dbReference type="ARBA" id="ARBA00023015"/>
    </source>
</evidence>
<dbReference type="RefSeq" id="WP_377149959.1">
    <property type="nucleotide sequence ID" value="NZ_JBHSAF010000001.1"/>
</dbReference>
<dbReference type="Gene3D" id="1.10.10.60">
    <property type="entry name" value="Homeodomain-like"/>
    <property type="match status" value="2"/>
</dbReference>
<gene>
    <name evidence="5" type="ORF">ACFOSS_00895</name>
</gene>
<dbReference type="InterPro" id="IPR018060">
    <property type="entry name" value="HTH_AraC"/>
</dbReference>
<feature type="domain" description="HTH araC/xylS-type" evidence="4">
    <location>
        <begin position="196"/>
        <end position="293"/>
    </location>
</feature>
<dbReference type="Pfam" id="PF06719">
    <property type="entry name" value="AraC_N"/>
    <property type="match status" value="1"/>
</dbReference>
<protein>
    <submittedName>
        <fullName evidence="5">AraC family transcriptional regulator N-terminal domain-containing protein</fullName>
    </submittedName>
</protein>
<dbReference type="Proteomes" id="UP001595692">
    <property type="component" value="Unassembled WGS sequence"/>
</dbReference>
<sequence>MRELAEAMQQFVTARGLNELEGSTATVLPGVRFFRASRGNARQPLTYQSGIIIMGQGHKIIHMGEQQMAYGPGSYLVVGVPLPLECEAFSDGGEPILGLAVDVDLQQLHAMVAQLFPQGQPLTGCSAIECGLSSVALSDALNQACLRLLQALQNDVEAAILGPGLLQEILYRVLTGPNAHVLLELVRHDSHYARIARVLGRMHRDYAAALTVEALASDAHMSVSSFHRAFRQVTRVSPLQYMKQIRLNRARELIQQQGRGIAEAAVLVGYNSASQFSREYKRHFQNNPRGDQR</sequence>
<keyword evidence="1" id="KW-0805">Transcription regulation</keyword>
<dbReference type="SUPFAM" id="SSF46689">
    <property type="entry name" value="Homeodomain-like"/>
    <property type="match status" value="2"/>
</dbReference>
<dbReference type="PROSITE" id="PS00041">
    <property type="entry name" value="HTH_ARAC_FAMILY_1"/>
    <property type="match status" value="1"/>
</dbReference>
<comment type="caution">
    <text evidence="5">The sequence shown here is derived from an EMBL/GenBank/DDBJ whole genome shotgun (WGS) entry which is preliminary data.</text>
</comment>
<dbReference type="Pfam" id="PF12833">
    <property type="entry name" value="HTH_18"/>
    <property type="match status" value="1"/>
</dbReference>
<keyword evidence="2" id="KW-0238">DNA-binding</keyword>
<dbReference type="PANTHER" id="PTHR43436:SF2">
    <property type="entry name" value="ARAC_XYLS FAMILY TRANSCRIPTIONAL REGULATOR"/>
    <property type="match status" value="1"/>
</dbReference>
<organism evidence="5 6">
    <name type="scientific">Pseudaeromonas sharmana</name>
    <dbReference type="NCBI Taxonomy" id="328412"/>
    <lineage>
        <taxon>Bacteria</taxon>
        <taxon>Pseudomonadati</taxon>
        <taxon>Pseudomonadota</taxon>
        <taxon>Gammaproteobacteria</taxon>
        <taxon>Aeromonadales</taxon>
        <taxon>Aeromonadaceae</taxon>
        <taxon>Pseudaeromonas</taxon>
    </lineage>
</organism>
<evidence type="ECO:0000259" key="4">
    <source>
        <dbReference type="PROSITE" id="PS01124"/>
    </source>
</evidence>
<reference evidence="6" key="1">
    <citation type="journal article" date="2019" name="Int. J. Syst. Evol. Microbiol.">
        <title>The Global Catalogue of Microorganisms (GCM) 10K type strain sequencing project: providing services to taxonomists for standard genome sequencing and annotation.</title>
        <authorList>
            <consortium name="The Broad Institute Genomics Platform"/>
            <consortium name="The Broad Institute Genome Sequencing Center for Infectious Disease"/>
            <person name="Wu L."/>
            <person name="Ma J."/>
        </authorList>
    </citation>
    <scope>NUCLEOTIDE SEQUENCE [LARGE SCALE GENOMIC DNA]</scope>
    <source>
        <strain evidence="6">CCUG 54939</strain>
    </source>
</reference>